<accession>A0A0E9RKH0</accession>
<dbReference type="AlphaFoldDB" id="A0A0E9RKH0"/>
<name>A0A0E9RKH0_ANGAN</name>
<evidence type="ECO:0000313" key="1">
    <source>
        <dbReference type="EMBL" id="JAH29661.1"/>
    </source>
</evidence>
<proteinExistence type="predicted"/>
<protein>
    <submittedName>
        <fullName evidence="1">Uncharacterized protein</fullName>
    </submittedName>
</protein>
<sequence length="46" mass="5031">MDTSSSPCGDDSITHWVDLTATITPLYICPSKALNSTLARPFKIVY</sequence>
<dbReference type="EMBL" id="GBXM01078916">
    <property type="protein sequence ID" value="JAH29661.1"/>
    <property type="molecule type" value="Transcribed_RNA"/>
</dbReference>
<organism evidence="1">
    <name type="scientific">Anguilla anguilla</name>
    <name type="common">European freshwater eel</name>
    <name type="synonym">Muraena anguilla</name>
    <dbReference type="NCBI Taxonomy" id="7936"/>
    <lineage>
        <taxon>Eukaryota</taxon>
        <taxon>Metazoa</taxon>
        <taxon>Chordata</taxon>
        <taxon>Craniata</taxon>
        <taxon>Vertebrata</taxon>
        <taxon>Euteleostomi</taxon>
        <taxon>Actinopterygii</taxon>
        <taxon>Neopterygii</taxon>
        <taxon>Teleostei</taxon>
        <taxon>Anguilliformes</taxon>
        <taxon>Anguillidae</taxon>
        <taxon>Anguilla</taxon>
    </lineage>
</organism>
<reference evidence="1" key="1">
    <citation type="submission" date="2014-11" db="EMBL/GenBank/DDBJ databases">
        <authorList>
            <person name="Amaro Gonzalez C."/>
        </authorList>
    </citation>
    <scope>NUCLEOTIDE SEQUENCE</scope>
</reference>
<reference evidence="1" key="2">
    <citation type="journal article" date="2015" name="Fish Shellfish Immunol.">
        <title>Early steps in the European eel (Anguilla anguilla)-Vibrio vulnificus interaction in the gills: Role of the RtxA13 toxin.</title>
        <authorList>
            <person name="Callol A."/>
            <person name="Pajuelo D."/>
            <person name="Ebbesson L."/>
            <person name="Teles M."/>
            <person name="MacKenzie S."/>
            <person name="Amaro C."/>
        </authorList>
    </citation>
    <scope>NUCLEOTIDE SEQUENCE</scope>
</reference>